<evidence type="ECO:0000313" key="2">
    <source>
        <dbReference type="EMBL" id="SFR53111.1"/>
    </source>
</evidence>
<dbReference type="RefSeq" id="WP_090218196.1">
    <property type="nucleotide sequence ID" value="NZ_FOYO01000001.1"/>
</dbReference>
<dbReference type="Proteomes" id="UP000199658">
    <property type="component" value="Unassembled WGS sequence"/>
</dbReference>
<dbReference type="InterPro" id="IPR010753">
    <property type="entry name" value="DUF1330"/>
</dbReference>
<gene>
    <name evidence="2" type="ORF">SAMN04488002_2937</name>
</gene>
<dbReference type="EMBL" id="FOYO01000001">
    <property type="protein sequence ID" value="SFR53111.1"/>
    <property type="molecule type" value="Genomic_DNA"/>
</dbReference>
<dbReference type="PANTHER" id="PTHR41521:SF4">
    <property type="entry name" value="BLR0684 PROTEIN"/>
    <property type="match status" value="1"/>
</dbReference>
<name>A0A1I6HFF3_9RHOB</name>
<dbReference type="InterPro" id="IPR011008">
    <property type="entry name" value="Dimeric_a/b-barrel"/>
</dbReference>
<dbReference type="Gene3D" id="3.30.70.100">
    <property type="match status" value="1"/>
</dbReference>
<reference evidence="3" key="1">
    <citation type="submission" date="2016-10" db="EMBL/GenBank/DDBJ databases">
        <authorList>
            <person name="Varghese N."/>
            <person name="Submissions S."/>
        </authorList>
    </citation>
    <scope>NUCLEOTIDE SEQUENCE [LARGE SCALE GENOMIC DNA]</scope>
    <source>
        <strain evidence="3">DSM 26921</strain>
    </source>
</reference>
<accession>A0A1I6HFF3</accession>
<proteinExistence type="predicted"/>
<keyword evidence="3" id="KW-1185">Reference proteome</keyword>
<dbReference type="STRING" id="670154.SAMN04488002_2937"/>
<dbReference type="SUPFAM" id="SSF54909">
    <property type="entry name" value="Dimeric alpha+beta barrel"/>
    <property type="match status" value="1"/>
</dbReference>
<sequence>MPKAYWIAHVDVSDPETYEQYKAANAAPFAKYGARFVVRGGAQEVREGASRSRTVVIEFPSLEAARNCYDSADYQAAKAIRDPISQADLVIVEGYDA</sequence>
<evidence type="ECO:0000259" key="1">
    <source>
        <dbReference type="Pfam" id="PF07045"/>
    </source>
</evidence>
<dbReference type="AlphaFoldDB" id="A0A1I6HFF3"/>
<dbReference type="OrthoDB" id="9806380at2"/>
<organism evidence="2 3">
    <name type="scientific">Litoreibacter janthinus</name>
    <dbReference type="NCBI Taxonomy" id="670154"/>
    <lineage>
        <taxon>Bacteria</taxon>
        <taxon>Pseudomonadati</taxon>
        <taxon>Pseudomonadota</taxon>
        <taxon>Alphaproteobacteria</taxon>
        <taxon>Rhodobacterales</taxon>
        <taxon>Roseobacteraceae</taxon>
        <taxon>Litoreibacter</taxon>
    </lineage>
</organism>
<protein>
    <submittedName>
        <fullName evidence="2">Uncharacterized conserved protein, DUF1330 family</fullName>
    </submittedName>
</protein>
<evidence type="ECO:0000313" key="3">
    <source>
        <dbReference type="Proteomes" id="UP000199658"/>
    </source>
</evidence>
<dbReference type="PANTHER" id="PTHR41521">
    <property type="match status" value="1"/>
</dbReference>
<dbReference type="Pfam" id="PF07045">
    <property type="entry name" value="DUF1330"/>
    <property type="match status" value="1"/>
</dbReference>
<feature type="domain" description="DUF1330" evidence="1">
    <location>
        <begin position="3"/>
        <end position="95"/>
    </location>
</feature>